<sequence length="1064" mass="118588">MSFFSHGLDKEDPSNYGDDSFTDSKVKQSGLLDDLKAIGPNIGSDALTLLEKVMTSGEPYDDRTFLMERIIALTASLPPNSKMRAKLSQTLVGTLWDSLQHPPLSYFGDKHQYRTPDGSYNNILFPDFGKAGTPYAKSVRSVKALHGAKPDPGLLFDLLLKRPDDKFTPNPAGINSILFYHATIIIHDIFRTNRQDPNISDTSSYLDLSPLYGRSQETQDSIRTFEDGKLKPDTFAEERLIGQPPGVCVLLVMYSRFHNYIAENIAAINEDGRFTIPPKDDPAYASKLKTRDNAIFQTARLVVNGMYVNISLHDYIRGITNVHHSDSTWTLDPRIEVTATKDTPAVERGVGNMVSAEFNLLYRFHPATSDRDNKWTGDFFKGIYGDKEPETIGLKEFYEGVAKYESGIPKEPSARTFGGLSRDPKTGTFNDGDLVKILRESIEDPAGAFGARKIPKHLRTVEILGILQARKWQVASLNEFRKFFGLKIHDTFESINPDPEISDLLRKLYDSPDMVELYPGLFVEDAKPRRDPGSGFNAPYTVGRAVLSDAVTLVRGDRFLTLDYTSATMTRWGMAEVQQNYDTLGGSMLYRLIHRAFPKWFKFNSIYVMQPMYLPSMNQEIAKEFHTFDQYCLDPPAPPPKITLLNSHAAISALLNDQANFKVKYGIQLPDLVFPEYMLQGDGAANRENHAFVAKRIFDVPGGLNLYAKAFEDTTRQILAREAYKLGNQFQVDITKDVARVVTVLTHADFLNLSIDNKSENDDGLSETEMYKAIVDYLNYANIDSDPAESWNLRRYAHTAFKRLKTSTEYAVRKNGHVGGVIGNFFAAPAPPKGSLKEVGQKLTQDLLGAGYGVEKTATTLFTTAAGGIANIPSTFVQILDWFLKDENAQHWAAVKDLAHKDTPEAFETLKKYVLEAGRFSSFLALIRICVPAQGGAAQIKTDQGQATTLKAGEVVLCNVTAAFRDPSVYPDPDQLKLDRPSDVYQMWSMGPHGCAGRAIAITALASMTKVCAQLKNLRRAPGPQGQIKSVPGPVGSKHYLSDDWSRYQPFAGTWKVHFDDFQS</sequence>
<keyword evidence="7" id="KW-0413">Isomerase</keyword>
<keyword evidence="4" id="KW-0223">Dioxygenase</keyword>
<evidence type="ECO:0000313" key="10">
    <source>
        <dbReference type="EMBL" id="CAF9931390.1"/>
    </source>
</evidence>
<dbReference type="InterPro" id="IPR019791">
    <property type="entry name" value="Haem_peroxidase_animal"/>
</dbReference>
<dbReference type="EC" id="1.13.11.60" evidence="2"/>
<comment type="caution">
    <text evidence="10">The sequence shown here is derived from an EMBL/GenBank/DDBJ whole genome shotgun (WGS) entry which is preliminary data.</text>
</comment>
<dbReference type="Gene3D" id="1.10.640.10">
    <property type="entry name" value="Haem peroxidase domain superfamily, animal type"/>
    <property type="match status" value="1"/>
</dbReference>
<evidence type="ECO:0000256" key="3">
    <source>
        <dbReference type="ARBA" id="ARBA00022723"/>
    </source>
</evidence>
<evidence type="ECO:0000313" key="11">
    <source>
        <dbReference type="Proteomes" id="UP000664521"/>
    </source>
</evidence>
<gene>
    <name evidence="10" type="ORF">HETSPECPRED_007856</name>
</gene>
<reference evidence="10" key="1">
    <citation type="submission" date="2021-03" db="EMBL/GenBank/DDBJ databases">
        <authorList>
            <person name="Tagirdzhanova G."/>
        </authorList>
    </citation>
    <scope>NUCLEOTIDE SEQUENCE</scope>
</reference>
<keyword evidence="5" id="KW-0560">Oxidoreductase</keyword>
<dbReference type="GO" id="GO:0004601">
    <property type="term" value="F:peroxidase activity"/>
    <property type="evidence" value="ECO:0007669"/>
    <property type="project" value="InterPro"/>
</dbReference>
<dbReference type="InterPro" id="IPR010255">
    <property type="entry name" value="Haem_peroxidase_sf"/>
</dbReference>
<dbReference type="Proteomes" id="UP000664521">
    <property type="component" value="Unassembled WGS sequence"/>
</dbReference>
<dbReference type="InterPro" id="IPR050783">
    <property type="entry name" value="Oxylipin_biosynth_metab"/>
</dbReference>
<keyword evidence="3 8" id="KW-0479">Metal-binding</keyword>
<feature type="binding site" description="axial binding residue" evidence="8">
    <location>
        <position position="365"/>
    </location>
    <ligand>
        <name>heme b</name>
        <dbReference type="ChEBI" id="CHEBI:60344"/>
    </ligand>
    <ligandPart>
        <name>Fe</name>
        <dbReference type="ChEBI" id="CHEBI:18248"/>
    </ligandPart>
</feature>
<feature type="region of interest" description="Disordered" evidence="9">
    <location>
        <begin position="1"/>
        <end position="22"/>
    </location>
</feature>
<accession>A0A8H3IS97</accession>
<keyword evidence="6 8" id="KW-0408">Iron</keyword>
<evidence type="ECO:0000256" key="1">
    <source>
        <dbReference type="ARBA" id="ARBA00011881"/>
    </source>
</evidence>
<dbReference type="CDD" id="cd09817">
    <property type="entry name" value="linoleate_diol_synthase_like"/>
    <property type="match status" value="1"/>
</dbReference>
<evidence type="ECO:0000256" key="7">
    <source>
        <dbReference type="ARBA" id="ARBA00023235"/>
    </source>
</evidence>
<protein>
    <recommendedName>
        <fullName evidence="2">linoleate 8R-lipoxygenase</fullName>
        <ecNumber evidence="2">1.13.11.60</ecNumber>
    </recommendedName>
</protein>
<dbReference type="PRINTS" id="PR00457">
    <property type="entry name" value="ANPEROXIDASE"/>
</dbReference>
<proteinExistence type="predicted"/>
<dbReference type="Pfam" id="PF03098">
    <property type="entry name" value="An_peroxidase"/>
    <property type="match status" value="1"/>
</dbReference>
<dbReference type="Gene3D" id="1.10.630.10">
    <property type="entry name" value="Cytochrome P450"/>
    <property type="match status" value="1"/>
</dbReference>
<dbReference type="PANTHER" id="PTHR11903:SF13">
    <property type="entry name" value="LINOLEATE 10R-LIPOXYGENASE"/>
    <property type="match status" value="1"/>
</dbReference>
<organism evidence="10 11">
    <name type="scientific">Heterodermia speciosa</name>
    <dbReference type="NCBI Taxonomy" id="116794"/>
    <lineage>
        <taxon>Eukaryota</taxon>
        <taxon>Fungi</taxon>
        <taxon>Dikarya</taxon>
        <taxon>Ascomycota</taxon>
        <taxon>Pezizomycotina</taxon>
        <taxon>Lecanoromycetes</taxon>
        <taxon>OSLEUM clade</taxon>
        <taxon>Lecanoromycetidae</taxon>
        <taxon>Caliciales</taxon>
        <taxon>Physciaceae</taxon>
        <taxon>Heterodermia</taxon>
    </lineage>
</organism>
<dbReference type="GO" id="GO:0006631">
    <property type="term" value="P:fatty acid metabolic process"/>
    <property type="evidence" value="ECO:0007669"/>
    <property type="project" value="UniProtKB-ARBA"/>
</dbReference>
<dbReference type="PANTHER" id="PTHR11903">
    <property type="entry name" value="PROSTAGLANDIN G/H SYNTHASE"/>
    <property type="match status" value="1"/>
</dbReference>
<dbReference type="GO" id="GO:0016705">
    <property type="term" value="F:oxidoreductase activity, acting on paired donors, with incorporation or reduction of molecular oxygen"/>
    <property type="evidence" value="ECO:0007669"/>
    <property type="project" value="InterPro"/>
</dbReference>
<dbReference type="GO" id="GO:0004497">
    <property type="term" value="F:monooxygenase activity"/>
    <property type="evidence" value="ECO:0007669"/>
    <property type="project" value="InterPro"/>
</dbReference>
<dbReference type="CDD" id="cd20612">
    <property type="entry name" value="CYP_LDS-like_C"/>
    <property type="match status" value="1"/>
</dbReference>
<dbReference type="AlphaFoldDB" id="A0A8H3IS97"/>
<evidence type="ECO:0000256" key="9">
    <source>
        <dbReference type="SAM" id="MobiDB-lite"/>
    </source>
</evidence>
<dbReference type="GO" id="GO:0006979">
    <property type="term" value="P:response to oxidative stress"/>
    <property type="evidence" value="ECO:0007669"/>
    <property type="project" value="InterPro"/>
</dbReference>
<dbReference type="GO" id="GO:0020037">
    <property type="term" value="F:heme binding"/>
    <property type="evidence" value="ECO:0007669"/>
    <property type="project" value="InterPro"/>
</dbReference>
<dbReference type="GO" id="GO:0005506">
    <property type="term" value="F:iron ion binding"/>
    <property type="evidence" value="ECO:0007669"/>
    <property type="project" value="InterPro"/>
</dbReference>
<dbReference type="InterPro" id="IPR037120">
    <property type="entry name" value="Haem_peroxidase_sf_animal"/>
</dbReference>
<keyword evidence="8" id="KW-0349">Heme</keyword>
<dbReference type="EMBL" id="CAJPDS010000059">
    <property type="protein sequence ID" value="CAF9931390.1"/>
    <property type="molecule type" value="Genomic_DNA"/>
</dbReference>
<dbReference type="PROSITE" id="PS00086">
    <property type="entry name" value="CYTOCHROME_P450"/>
    <property type="match status" value="1"/>
</dbReference>
<dbReference type="PROSITE" id="PS50292">
    <property type="entry name" value="PEROXIDASE_3"/>
    <property type="match status" value="1"/>
</dbReference>
<evidence type="ECO:0000256" key="4">
    <source>
        <dbReference type="ARBA" id="ARBA00022964"/>
    </source>
</evidence>
<dbReference type="SUPFAM" id="SSF48113">
    <property type="entry name" value="Heme-dependent peroxidases"/>
    <property type="match status" value="1"/>
</dbReference>
<evidence type="ECO:0000256" key="5">
    <source>
        <dbReference type="ARBA" id="ARBA00023002"/>
    </source>
</evidence>
<dbReference type="OrthoDB" id="823504at2759"/>
<dbReference type="InterPro" id="IPR017972">
    <property type="entry name" value="Cyt_P450_CS"/>
</dbReference>
<dbReference type="InterPro" id="IPR036396">
    <property type="entry name" value="Cyt_P450_sf"/>
</dbReference>
<evidence type="ECO:0000256" key="8">
    <source>
        <dbReference type="PIRSR" id="PIRSR619791-2"/>
    </source>
</evidence>
<dbReference type="InterPro" id="IPR034812">
    <property type="entry name" value="Ppo-like_N"/>
</dbReference>
<name>A0A8H3IS97_9LECA</name>
<evidence type="ECO:0000256" key="6">
    <source>
        <dbReference type="ARBA" id="ARBA00023004"/>
    </source>
</evidence>
<keyword evidence="11" id="KW-1185">Reference proteome</keyword>
<comment type="subunit">
    <text evidence="1">Homotetramer.</text>
</comment>
<dbReference type="GO" id="GO:0016853">
    <property type="term" value="F:isomerase activity"/>
    <property type="evidence" value="ECO:0007669"/>
    <property type="project" value="UniProtKB-KW"/>
</dbReference>
<dbReference type="GO" id="GO:0052878">
    <property type="term" value="F:linoleate 8R-lipoxygenase activity"/>
    <property type="evidence" value="ECO:0007669"/>
    <property type="project" value="UniProtKB-EC"/>
</dbReference>
<evidence type="ECO:0000256" key="2">
    <source>
        <dbReference type="ARBA" id="ARBA00013239"/>
    </source>
</evidence>
<dbReference type="SUPFAM" id="SSF48264">
    <property type="entry name" value="Cytochrome P450"/>
    <property type="match status" value="1"/>
</dbReference>